<proteinExistence type="predicted"/>
<evidence type="ECO:0000313" key="1">
    <source>
        <dbReference type="EMBL" id="QJR01723.1"/>
    </source>
</evidence>
<name>A0A6M4G629_SPHYA</name>
<protein>
    <submittedName>
        <fullName evidence="1">Uncharacterized protein</fullName>
    </submittedName>
</protein>
<gene>
    <name evidence="1" type="ORF">HH800_05650</name>
</gene>
<sequence>MQLSRLGRRQATASLLDRKPMGIRFDIDVLAIWMDAILDRMETEHPETNWNLLALLGEMMSLPLWLGADNDNQPDR</sequence>
<evidence type="ECO:0000313" key="2">
    <source>
        <dbReference type="Proteomes" id="UP000502611"/>
    </source>
</evidence>
<reference evidence="1 2" key="1">
    <citation type="submission" date="2020-04" db="EMBL/GenBank/DDBJ databases">
        <title>The Whole Genome Analysis of High salt-tolerant Sphingobium yanoikuyae YC-XJ2 with Aryl organophosphorus flame retardants (aryl-OPFRs)-degrading capacity and characteristics of Related phosphotriesterase.</title>
        <authorList>
            <person name="Li X."/>
        </authorList>
    </citation>
    <scope>NUCLEOTIDE SEQUENCE [LARGE SCALE GENOMIC DNA]</scope>
    <source>
        <strain evidence="1 2">YC-XJ2</strain>
    </source>
</reference>
<dbReference type="EMBL" id="CP053021">
    <property type="protein sequence ID" value="QJR01723.1"/>
    <property type="molecule type" value="Genomic_DNA"/>
</dbReference>
<organism evidence="1 2">
    <name type="scientific">Sphingobium yanoikuyae</name>
    <name type="common">Sphingomonas yanoikuyae</name>
    <dbReference type="NCBI Taxonomy" id="13690"/>
    <lineage>
        <taxon>Bacteria</taxon>
        <taxon>Pseudomonadati</taxon>
        <taxon>Pseudomonadota</taxon>
        <taxon>Alphaproteobacteria</taxon>
        <taxon>Sphingomonadales</taxon>
        <taxon>Sphingomonadaceae</taxon>
        <taxon>Sphingobium</taxon>
    </lineage>
</organism>
<dbReference type="Proteomes" id="UP000502611">
    <property type="component" value="Chromosome"/>
</dbReference>
<accession>A0A6M4G629</accession>
<dbReference type="AlphaFoldDB" id="A0A6M4G629"/>
<dbReference type="RefSeq" id="WP_169860443.1">
    <property type="nucleotide sequence ID" value="NZ_CP053021.1"/>
</dbReference>